<dbReference type="AlphaFoldDB" id="A0A9P1ISW2"/>
<protein>
    <recommendedName>
        <fullName evidence="4">Serpentine receptor class gamma</fullName>
    </recommendedName>
</protein>
<organism evidence="2 3">
    <name type="scientific">Caenorhabditis angaria</name>
    <dbReference type="NCBI Taxonomy" id="860376"/>
    <lineage>
        <taxon>Eukaryota</taxon>
        <taxon>Metazoa</taxon>
        <taxon>Ecdysozoa</taxon>
        <taxon>Nematoda</taxon>
        <taxon>Chromadorea</taxon>
        <taxon>Rhabditida</taxon>
        <taxon>Rhabditina</taxon>
        <taxon>Rhabditomorpha</taxon>
        <taxon>Rhabditoidea</taxon>
        <taxon>Rhabditidae</taxon>
        <taxon>Peloderinae</taxon>
        <taxon>Caenorhabditis</taxon>
    </lineage>
</organism>
<dbReference type="Proteomes" id="UP001152747">
    <property type="component" value="Unassembled WGS sequence"/>
</dbReference>
<evidence type="ECO:0000256" key="1">
    <source>
        <dbReference type="SAM" id="Phobius"/>
    </source>
</evidence>
<keyword evidence="1" id="KW-1133">Transmembrane helix</keyword>
<reference evidence="2" key="1">
    <citation type="submission" date="2022-11" db="EMBL/GenBank/DDBJ databases">
        <authorList>
            <person name="Kikuchi T."/>
        </authorList>
    </citation>
    <scope>NUCLEOTIDE SEQUENCE</scope>
    <source>
        <strain evidence="2">PS1010</strain>
    </source>
</reference>
<keyword evidence="1" id="KW-0472">Membrane</keyword>
<sequence length="154" mass="17856">MEEEEDSSELLFVNTYSVPPAVTVYLIILIIIYVLIMRNRPEKAILYQTLVLVIVKILCFPCTIYAYGIYRMLDNPTIYAVLNVIHYPLFVIDVLATPIVFQVTYLFCNKTNLENLLKMNFRKLKTWRIICCGANKVEQRQEVYNSSTSAVQDS</sequence>
<proteinExistence type="predicted"/>
<feature type="transmembrane region" description="Helical" evidence="1">
    <location>
        <begin position="87"/>
        <end position="108"/>
    </location>
</feature>
<dbReference type="Pfam" id="PF10325">
    <property type="entry name" value="7TM_GPCR_Srz"/>
    <property type="match status" value="1"/>
</dbReference>
<dbReference type="PANTHER" id="PTHR31720:SF12">
    <property type="entry name" value="SERPENTINE RECEPTOR, CLASS T-RELATED"/>
    <property type="match status" value="1"/>
</dbReference>
<feature type="transmembrane region" description="Helical" evidence="1">
    <location>
        <begin position="20"/>
        <end position="37"/>
    </location>
</feature>
<gene>
    <name evidence="2" type="ORF">CAMP_LOCUS13168</name>
</gene>
<evidence type="ECO:0000313" key="3">
    <source>
        <dbReference type="Proteomes" id="UP001152747"/>
    </source>
</evidence>
<dbReference type="PANTHER" id="PTHR31720">
    <property type="entry name" value="SERPENTINE RECEPTOR, CLASS Z-RELATED"/>
    <property type="match status" value="1"/>
</dbReference>
<evidence type="ECO:0000313" key="2">
    <source>
        <dbReference type="EMBL" id="CAI5450531.1"/>
    </source>
</evidence>
<evidence type="ECO:0008006" key="4">
    <source>
        <dbReference type="Google" id="ProtNLM"/>
    </source>
</evidence>
<accession>A0A9P1ISW2</accession>
<dbReference type="InterPro" id="IPR018817">
    <property type="entry name" value="7TM_GPCR_serpentine_rcpt_Srz"/>
</dbReference>
<keyword evidence="3" id="KW-1185">Reference proteome</keyword>
<keyword evidence="1" id="KW-0812">Transmembrane</keyword>
<dbReference type="EMBL" id="CANHGI010000005">
    <property type="protein sequence ID" value="CAI5450531.1"/>
    <property type="molecule type" value="Genomic_DNA"/>
</dbReference>
<feature type="transmembrane region" description="Helical" evidence="1">
    <location>
        <begin position="44"/>
        <end position="67"/>
    </location>
</feature>
<comment type="caution">
    <text evidence="2">The sequence shown here is derived from an EMBL/GenBank/DDBJ whole genome shotgun (WGS) entry which is preliminary data.</text>
</comment>
<name>A0A9P1ISW2_9PELO</name>